<dbReference type="OrthoDB" id="1799482at2"/>
<proteinExistence type="predicted"/>
<gene>
    <name evidence="3" type="ORF">SAMN02745975_01582</name>
</gene>
<keyword evidence="1" id="KW-0175">Coiled coil</keyword>
<evidence type="ECO:0000313" key="4">
    <source>
        <dbReference type="Proteomes" id="UP000184536"/>
    </source>
</evidence>
<dbReference type="EMBL" id="FQZV01000018">
    <property type="protein sequence ID" value="SHJ23813.1"/>
    <property type="molecule type" value="Genomic_DNA"/>
</dbReference>
<accession>A0A1M6HNV7</accession>
<reference evidence="4" key="1">
    <citation type="submission" date="2016-11" db="EMBL/GenBank/DDBJ databases">
        <authorList>
            <person name="Varghese N."/>
            <person name="Submissions S."/>
        </authorList>
    </citation>
    <scope>NUCLEOTIDE SEQUENCE [LARGE SCALE GENOMIC DNA]</scope>
    <source>
        <strain evidence="4">DSM 17957</strain>
    </source>
</reference>
<keyword evidence="4" id="KW-1185">Reference proteome</keyword>
<feature type="chain" id="PRO_5012703111" description="DUF2680 domain-containing protein" evidence="2">
    <location>
        <begin position="25"/>
        <end position="106"/>
    </location>
</feature>
<dbReference type="Proteomes" id="UP000184536">
    <property type="component" value="Unassembled WGS sequence"/>
</dbReference>
<evidence type="ECO:0000256" key="2">
    <source>
        <dbReference type="SAM" id="SignalP"/>
    </source>
</evidence>
<evidence type="ECO:0000313" key="3">
    <source>
        <dbReference type="EMBL" id="SHJ23813.1"/>
    </source>
</evidence>
<keyword evidence="2" id="KW-0732">Signal</keyword>
<name>A0A1M6HNV7_9FIRM</name>
<organism evidence="3 4">
    <name type="scientific">Geosporobacter subterraneus DSM 17957</name>
    <dbReference type="NCBI Taxonomy" id="1121919"/>
    <lineage>
        <taxon>Bacteria</taxon>
        <taxon>Bacillati</taxon>
        <taxon>Bacillota</taxon>
        <taxon>Clostridia</taxon>
        <taxon>Peptostreptococcales</taxon>
        <taxon>Thermotaleaceae</taxon>
        <taxon>Geosporobacter</taxon>
    </lineage>
</organism>
<sequence length="106" mass="12152">MKKVVVLLVLVGVLMAFAVPSAFAAPTDDQQKELNKIQQQMIDLEKQMVQKYVEAGMITQDQADLMLQDMELRRQYRSQFNNNWGSGYYGGGRSMMRGYGWGGYCW</sequence>
<feature type="coiled-coil region" evidence="1">
    <location>
        <begin position="27"/>
        <end position="54"/>
    </location>
</feature>
<dbReference type="RefSeq" id="WP_110940757.1">
    <property type="nucleotide sequence ID" value="NZ_FQZV01000018.1"/>
</dbReference>
<evidence type="ECO:0008006" key="5">
    <source>
        <dbReference type="Google" id="ProtNLM"/>
    </source>
</evidence>
<dbReference type="STRING" id="1121919.SAMN02745975_01582"/>
<dbReference type="Pfam" id="PF10925">
    <property type="entry name" value="DUF2680"/>
    <property type="match status" value="1"/>
</dbReference>
<dbReference type="AlphaFoldDB" id="A0A1M6HNV7"/>
<protein>
    <recommendedName>
        <fullName evidence="5">DUF2680 domain-containing protein</fullName>
    </recommendedName>
</protein>
<evidence type="ECO:0000256" key="1">
    <source>
        <dbReference type="SAM" id="Coils"/>
    </source>
</evidence>
<dbReference type="InterPro" id="IPR024485">
    <property type="entry name" value="DUF2680"/>
</dbReference>
<feature type="signal peptide" evidence="2">
    <location>
        <begin position="1"/>
        <end position="24"/>
    </location>
</feature>